<evidence type="ECO:0000313" key="3">
    <source>
        <dbReference type="EMBL" id="EHO63199.1"/>
    </source>
</evidence>
<keyword evidence="4" id="KW-1185">Reference proteome</keyword>
<dbReference type="Gene3D" id="3.40.50.620">
    <property type="entry name" value="HUPs"/>
    <property type="match status" value="1"/>
</dbReference>
<feature type="domain" description="UspA" evidence="2">
    <location>
        <begin position="3"/>
        <end position="142"/>
    </location>
</feature>
<dbReference type="InterPro" id="IPR014729">
    <property type="entry name" value="Rossmann-like_a/b/a_fold"/>
</dbReference>
<dbReference type="PANTHER" id="PTHR46268:SF6">
    <property type="entry name" value="UNIVERSAL STRESS PROTEIN UP12"/>
    <property type="match status" value="1"/>
</dbReference>
<dbReference type="STRING" id="742743.HMPREF9453_00899"/>
<dbReference type="SUPFAM" id="SSF52402">
    <property type="entry name" value="Adenine nucleotide alpha hydrolases-like"/>
    <property type="match status" value="1"/>
</dbReference>
<dbReference type="GeneID" id="98911967"/>
<dbReference type="PRINTS" id="PR01438">
    <property type="entry name" value="UNVRSLSTRESS"/>
</dbReference>
<dbReference type="HOGENOM" id="CLU_049301_16_2_9"/>
<dbReference type="CDD" id="cd00293">
    <property type="entry name" value="USP-like"/>
    <property type="match status" value="1"/>
</dbReference>
<comment type="caution">
    <text evidence="3">The sequence shown here is derived from an EMBL/GenBank/DDBJ whole genome shotgun (WGS) entry which is preliminary data.</text>
</comment>
<dbReference type="EMBL" id="ADLT01000019">
    <property type="protein sequence ID" value="EHO63199.1"/>
    <property type="molecule type" value="Genomic_DNA"/>
</dbReference>
<evidence type="ECO:0000256" key="1">
    <source>
        <dbReference type="ARBA" id="ARBA00008791"/>
    </source>
</evidence>
<dbReference type="InterPro" id="IPR006015">
    <property type="entry name" value="Universal_stress_UspA"/>
</dbReference>
<dbReference type="OrthoDB" id="9777884at2"/>
<evidence type="ECO:0000313" key="4">
    <source>
        <dbReference type="Proteomes" id="UP000003277"/>
    </source>
</evidence>
<dbReference type="Pfam" id="PF00582">
    <property type="entry name" value="Usp"/>
    <property type="match status" value="1"/>
</dbReference>
<dbReference type="AlphaFoldDB" id="H1CZW1"/>
<dbReference type="eggNOG" id="COG0589">
    <property type="taxonomic scope" value="Bacteria"/>
</dbReference>
<organism evidence="3 4">
    <name type="scientific">Dialister succinatiphilus YIT 11850</name>
    <dbReference type="NCBI Taxonomy" id="742743"/>
    <lineage>
        <taxon>Bacteria</taxon>
        <taxon>Bacillati</taxon>
        <taxon>Bacillota</taxon>
        <taxon>Negativicutes</taxon>
        <taxon>Veillonellales</taxon>
        <taxon>Veillonellaceae</taxon>
        <taxon>Dialister</taxon>
    </lineage>
</organism>
<dbReference type="Proteomes" id="UP000003277">
    <property type="component" value="Unassembled WGS sequence"/>
</dbReference>
<reference evidence="3 4" key="1">
    <citation type="submission" date="2011-11" db="EMBL/GenBank/DDBJ databases">
        <title>The Genome Sequence of Dialister succinatiphilus YIT 11850.</title>
        <authorList>
            <consortium name="The Broad Institute Genome Sequencing Platform"/>
            <person name="Earl A."/>
            <person name="Ward D."/>
            <person name="Feldgarden M."/>
            <person name="Gevers D."/>
            <person name="Morotomi M."/>
            <person name="Young S.K."/>
            <person name="Zeng Q."/>
            <person name="Gargeya S."/>
            <person name="Fitzgerald M."/>
            <person name="Haas B."/>
            <person name="Abouelleil A."/>
            <person name="Alvarado L."/>
            <person name="Arachchi H.M."/>
            <person name="Berlin A."/>
            <person name="Brown A."/>
            <person name="Chapman S.B."/>
            <person name="Dunbar C."/>
            <person name="Gearin G."/>
            <person name="Goldberg J."/>
            <person name="Griggs A."/>
            <person name="Gujja S."/>
            <person name="Heiman D."/>
            <person name="Howarth C."/>
            <person name="Lui A."/>
            <person name="MacDonald P.J.P."/>
            <person name="Montmayeur A."/>
            <person name="Murphy C."/>
            <person name="Neiman D."/>
            <person name="Pearson M."/>
            <person name="Priest M."/>
            <person name="Roberts A."/>
            <person name="Saif S."/>
            <person name="Shea T."/>
            <person name="Sisk P."/>
            <person name="Stolte C."/>
            <person name="Sykes S."/>
            <person name="Wortman J."/>
            <person name="Nusbaum C."/>
            <person name="Birren B."/>
        </authorList>
    </citation>
    <scope>NUCLEOTIDE SEQUENCE [LARGE SCALE GENOMIC DNA]</scope>
    <source>
        <strain evidence="3 4">YIT 11850</strain>
    </source>
</reference>
<protein>
    <recommendedName>
        <fullName evidence="2">UspA domain-containing protein</fullName>
    </recommendedName>
</protein>
<comment type="similarity">
    <text evidence="1">Belongs to the universal stress protein A family.</text>
</comment>
<dbReference type="PATRIC" id="fig|742743.3.peg.916"/>
<name>H1CZW1_9FIRM</name>
<dbReference type="RefSeq" id="WP_008859395.1">
    <property type="nucleotide sequence ID" value="NZ_JH591187.1"/>
</dbReference>
<sequence>MQFKKILVPVDGSGTADNALRYGVEMAKTYGAQLFVIVVADIGEAAYPLMQVNLDRNGFASVREKAEAVMERIKKQIPQGLPFTPIIRTGVPGSVITSLVDEENIDLIIMGNSGKGSLSSFIMGSVSQYVIHHVKVPVLIIK</sequence>
<evidence type="ECO:0000259" key="2">
    <source>
        <dbReference type="Pfam" id="PF00582"/>
    </source>
</evidence>
<dbReference type="InterPro" id="IPR006016">
    <property type="entry name" value="UspA"/>
</dbReference>
<proteinExistence type="inferred from homology"/>
<dbReference type="PANTHER" id="PTHR46268">
    <property type="entry name" value="STRESS RESPONSE PROTEIN NHAX"/>
    <property type="match status" value="1"/>
</dbReference>
<accession>H1CZW1</accession>
<gene>
    <name evidence="3" type="ORF">HMPREF9453_00899</name>
</gene>